<organism evidence="2 3">
    <name type="scientific">Anaeroselena agilis</name>
    <dbReference type="NCBI Taxonomy" id="3063788"/>
    <lineage>
        <taxon>Bacteria</taxon>
        <taxon>Bacillati</taxon>
        <taxon>Bacillota</taxon>
        <taxon>Negativicutes</taxon>
        <taxon>Acetonemataceae</taxon>
        <taxon>Anaeroselena</taxon>
    </lineage>
</organism>
<feature type="domain" description="LUD" evidence="1">
    <location>
        <begin position="25"/>
        <end position="196"/>
    </location>
</feature>
<dbReference type="InterPro" id="IPR037171">
    <property type="entry name" value="NagB/RpiA_transferase-like"/>
</dbReference>
<keyword evidence="3" id="KW-1185">Reference proteome</keyword>
<reference evidence="2 3" key="1">
    <citation type="submission" date="2023-07" db="EMBL/GenBank/DDBJ databases">
        <title>The novel representative of Negativicutes class, Anaeroselena agilis gen. nov. sp. nov.</title>
        <authorList>
            <person name="Prokofeva M.I."/>
            <person name="Elcheninov A.G."/>
            <person name="Klyukina A."/>
            <person name="Kublanov I.V."/>
            <person name="Frolov E.N."/>
            <person name="Podosokorskaya O.A."/>
        </authorList>
    </citation>
    <scope>NUCLEOTIDE SEQUENCE [LARGE SCALE GENOMIC DNA]</scope>
    <source>
        <strain evidence="2 3">4137-cl</strain>
    </source>
</reference>
<dbReference type="Proteomes" id="UP001254848">
    <property type="component" value="Unassembled WGS sequence"/>
</dbReference>
<sequence>MMKKVCENWEQALPAGTFGPHLFGEFETRAKNVSAEVFRVATAAEAQAVLVELAKSLGAKKAVAVDCPLAQSAGAYEALRAAGLEVYTATDDIAAHADTADLGVSGVEFGVAETGSVLQDALAVENRLVSTLPPVHAVFLKSGNIVPAMADAIGAVAKVFDRGYLSFITGPSRTADIERVLTIGVHGPSRFIIIAVDETAGGGAA</sequence>
<dbReference type="PANTHER" id="PTHR43682:SF1">
    <property type="entry name" value="LACTATE UTILIZATION PROTEIN C"/>
    <property type="match status" value="1"/>
</dbReference>
<dbReference type="EMBL" id="JAUOZS010000001">
    <property type="protein sequence ID" value="MDT8901752.1"/>
    <property type="molecule type" value="Genomic_DNA"/>
</dbReference>
<dbReference type="SUPFAM" id="SSF100950">
    <property type="entry name" value="NagB/RpiA/CoA transferase-like"/>
    <property type="match status" value="1"/>
</dbReference>
<dbReference type="PANTHER" id="PTHR43682">
    <property type="entry name" value="LACTATE UTILIZATION PROTEIN C"/>
    <property type="match status" value="1"/>
</dbReference>
<dbReference type="Pfam" id="PF02589">
    <property type="entry name" value="LUD_dom"/>
    <property type="match status" value="1"/>
</dbReference>
<comment type="caution">
    <text evidence="2">The sequence shown here is derived from an EMBL/GenBank/DDBJ whole genome shotgun (WGS) entry which is preliminary data.</text>
</comment>
<name>A0ABU3NY72_9FIRM</name>
<dbReference type="RefSeq" id="WP_413780256.1">
    <property type="nucleotide sequence ID" value="NZ_JAUOZS010000001.1"/>
</dbReference>
<accession>A0ABU3NY72</accession>
<dbReference type="InterPro" id="IPR003741">
    <property type="entry name" value="LUD_dom"/>
</dbReference>
<gene>
    <name evidence="2" type="ORF">Q4T40_10895</name>
</gene>
<dbReference type="Gene3D" id="3.40.50.10420">
    <property type="entry name" value="NagB/RpiA/CoA transferase-like"/>
    <property type="match status" value="1"/>
</dbReference>
<dbReference type="InterPro" id="IPR024185">
    <property type="entry name" value="FTHF_cligase-like_sf"/>
</dbReference>
<protein>
    <submittedName>
        <fullName evidence="2">Lactate utilization protein</fullName>
    </submittedName>
</protein>
<evidence type="ECO:0000313" key="3">
    <source>
        <dbReference type="Proteomes" id="UP001254848"/>
    </source>
</evidence>
<evidence type="ECO:0000259" key="1">
    <source>
        <dbReference type="Pfam" id="PF02589"/>
    </source>
</evidence>
<evidence type="ECO:0000313" key="2">
    <source>
        <dbReference type="EMBL" id="MDT8901752.1"/>
    </source>
</evidence>
<proteinExistence type="predicted"/>